<comment type="caution">
    <text evidence="1">The sequence shown here is derived from an EMBL/GenBank/DDBJ whole genome shotgun (WGS) entry which is preliminary data.</text>
</comment>
<dbReference type="EMBL" id="BAABAL010000012">
    <property type="protein sequence ID" value="GAA4010433.1"/>
    <property type="molecule type" value="Genomic_DNA"/>
</dbReference>
<sequence>MPMPEWPRQAGARARDAILSTVDSSYVWNTSGTRRSDINADAAPMEVGMSLPREVSP</sequence>
<protein>
    <submittedName>
        <fullName evidence="1">Uncharacterized protein</fullName>
    </submittedName>
</protein>
<reference evidence="2" key="1">
    <citation type="journal article" date="2019" name="Int. J. Syst. Evol. Microbiol.">
        <title>The Global Catalogue of Microorganisms (GCM) 10K type strain sequencing project: providing services to taxonomists for standard genome sequencing and annotation.</title>
        <authorList>
            <consortium name="The Broad Institute Genomics Platform"/>
            <consortium name="The Broad Institute Genome Sequencing Center for Infectious Disease"/>
            <person name="Wu L."/>
            <person name="Ma J."/>
        </authorList>
    </citation>
    <scope>NUCLEOTIDE SEQUENCE [LARGE SCALE GENOMIC DNA]</scope>
    <source>
        <strain evidence="2">JCM 17342</strain>
    </source>
</reference>
<name>A0ABP7SE25_9PSEU</name>
<organism evidence="1 2">
    <name type="scientific">Allokutzneria multivorans</name>
    <dbReference type="NCBI Taxonomy" id="1142134"/>
    <lineage>
        <taxon>Bacteria</taxon>
        <taxon>Bacillati</taxon>
        <taxon>Actinomycetota</taxon>
        <taxon>Actinomycetes</taxon>
        <taxon>Pseudonocardiales</taxon>
        <taxon>Pseudonocardiaceae</taxon>
        <taxon>Allokutzneria</taxon>
    </lineage>
</organism>
<evidence type="ECO:0000313" key="2">
    <source>
        <dbReference type="Proteomes" id="UP001501747"/>
    </source>
</evidence>
<gene>
    <name evidence="1" type="ORF">GCM10022247_35800</name>
</gene>
<accession>A0ABP7SE25</accession>
<dbReference type="Proteomes" id="UP001501747">
    <property type="component" value="Unassembled WGS sequence"/>
</dbReference>
<evidence type="ECO:0000313" key="1">
    <source>
        <dbReference type="EMBL" id="GAA4010433.1"/>
    </source>
</evidence>
<proteinExistence type="predicted"/>
<keyword evidence="2" id="KW-1185">Reference proteome</keyword>